<organism evidence="1 2">
    <name type="scientific">Escherichia phage vB_Eco_SLUR29</name>
    <dbReference type="NCBI Taxonomy" id="2585737"/>
    <lineage>
        <taxon>Viruses</taxon>
        <taxon>Duplodnaviria</taxon>
        <taxon>Heunggongvirae</taxon>
        <taxon>Uroviricota</taxon>
        <taxon>Caudoviricetes</taxon>
        <taxon>Drexlerviridae</taxon>
        <taxon>Tempevirinae</taxon>
        <taxon>Warwickvirus</taxon>
        <taxon>Warwickvirus SLUR29</taxon>
    </lineage>
</organism>
<evidence type="ECO:0008006" key="3">
    <source>
        <dbReference type="Google" id="ProtNLM"/>
    </source>
</evidence>
<accession>A0A509EPP5</accession>
<dbReference type="EMBL" id="LR596614">
    <property type="protein sequence ID" value="VUE36043.1"/>
    <property type="molecule type" value="Genomic_DNA"/>
</dbReference>
<proteinExistence type="predicted"/>
<evidence type="ECO:0000313" key="2">
    <source>
        <dbReference type="Proteomes" id="UP000320157"/>
    </source>
</evidence>
<dbReference type="InterPro" id="IPR054438">
    <property type="entry name" value="Struct_cement_gp24/gp6"/>
</dbReference>
<reference evidence="1 2" key="1">
    <citation type="submission" date="2019-06" db="EMBL/GenBank/DDBJ databases">
        <authorList>
            <person name="Redgwell R T."/>
            <person name="Michniewski S."/>
            <person name="Millard A."/>
        </authorList>
    </citation>
    <scope>NUCLEOTIDE SEQUENCE [LARGE SCALE GENOMIC DNA]</scope>
</reference>
<sequence>MAKIGASYFDTMARALPGQVSDTSAYNIDGACVLDKEDGIPILVGVAVKLKGVDSMGNKLIDAISGSGDVPYGVGIRSHFQTTADNGRMVYEAGGGINVMTEGRVWMVGDDTDKSKKPSYREPVKIDENTGKVKSAGTINTNWIYTGDKTTFGTGDDVLTLFEVQVFPS</sequence>
<evidence type="ECO:0000313" key="1">
    <source>
        <dbReference type="EMBL" id="VUE36043.1"/>
    </source>
</evidence>
<dbReference type="Pfam" id="PF22758">
    <property type="entry name" value="Phage_cement"/>
    <property type="match status" value="1"/>
</dbReference>
<keyword evidence="2" id="KW-1185">Reference proteome</keyword>
<dbReference type="Proteomes" id="UP000320157">
    <property type="component" value="Segment"/>
</dbReference>
<gene>
    <name evidence="1" type="ORF">SLUR29_00075</name>
</gene>
<name>A0A509EPP5_9CAUD</name>
<protein>
    <recommendedName>
        <fullName evidence="3">HtjA</fullName>
    </recommendedName>
</protein>